<evidence type="ECO:0000313" key="2">
    <source>
        <dbReference type="EMBL" id="KAF2068349.1"/>
    </source>
</evidence>
<keyword evidence="1" id="KW-0677">Repeat</keyword>
<keyword evidence="3" id="KW-1185">Reference proteome</keyword>
<protein>
    <recommendedName>
        <fullName evidence="4">FNIP repeat-containing protein</fullName>
    </recommendedName>
</protein>
<dbReference type="Proteomes" id="UP000695562">
    <property type="component" value="Unassembled WGS sequence"/>
</dbReference>
<dbReference type="AlphaFoldDB" id="A0A8J4PJQ4"/>
<dbReference type="PANTHER" id="PTHR32134:SF169">
    <property type="entry name" value="FNIP REPEAT-CONTAINING PROTEIN-RELATED"/>
    <property type="match status" value="1"/>
</dbReference>
<accession>A0A8J4PJQ4</accession>
<dbReference type="InterPro" id="IPR008615">
    <property type="entry name" value="FNIP"/>
</dbReference>
<reference evidence="2" key="1">
    <citation type="submission" date="2020-01" db="EMBL/GenBank/DDBJ databases">
        <title>Development of genomics and gene disruption for Polysphondylium violaceum indicates a role for the polyketide synthase stlB in stalk morphogenesis.</title>
        <authorList>
            <person name="Narita B."/>
            <person name="Kawabe Y."/>
            <person name="Kin K."/>
            <person name="Saito T."/>
            <person name="Gibbs R."/>
            <person name="Kuspa A."/>
            <person name="Muzny D."/>
            <person name="Queller D."/>
            <person name="Richards S."/>
            <person name="Strassman J."/>
            <person name="Sucgang R."/>
            <person name="Worley K."/>
            <person name="Schaap P."/>
        </authorList>
    </citation>
    <scope>NUCLEOTIDE SEQUENCE</scope>
    <source>
        <strain evidence="2">QSvi11</strain>
    </source>
</reference>
<name>A0A8J4PJQ4_9MYCE</name>
<dbReference type="InterPro" id="IPR051251">
    <property type="entry name" value="STK_FNIP-Repeat"/>
</dbReference>
<comment type="caution">
    <text evidence="2">The sequence shown here is derived from an EMBL/GenBank/DDBJ whole genome shotgun (WGS) entry which is preliminary data.</text>
</comment>
<dbReference type="EMBL" id="AJWJ01001040">
    <property type="protein sequence ID" value="KAF2068349.1"/>
    <property type="molecule type" value="Genomic_DNA"/>
</dbReference>
<dbReference type="PANTHER" id="PTHR32134">
    <property type="entry name" value="FNIP REPEAT-CONTAINING PROTEIN"/>
    <property type="match status" value="1"/>
</dbReference>
<dbReference type="SUPFAM" id="SSF52058">
    <property type="entry name" value="L domain-like"/>
    <property type="match status" value="1"/>
</dbReference>
<dbReference type="Pfam" id="PF05725">
    <property type="entry name" value="FNIP"/>
    <property type="match status" value="2"/>
</dbReference>
<evidence type="ECO:0000313" key="3">
    <source>
        <dbReference type="Proteomes" id="UP000695562"/>
    </source>
</evidence>
<evidence type="ECO:0000256" key="1">
    <source>
        <dbReference type="ARBA" id="ARBA00022737"/>
    </source>
</evidence>
<sequence length="297" mass="32955">MNPDDSLEIPPQVQHVKLGRGLKHVLTAVPSTIKSIISPAPWSDNIVFGEYTEPHDTKSLLNSTANLHLHGIDIFNSFIVPQALGDNIKSISFGHFFNQVILPGTFPNSVEYLDFGYSFNQPLHKSLLPSSLQTLVLGRKFKQDLKDVFPSTLTQLNLHLLWVSVVQSISQFPPNLIKLSIPYYDGVLGIIPTTTTLVHLELNTVISNFIKSPGDADADIIPIELLPPNITTLILNQDMRIQSYDLIPSTIKKITLCDSIRQGTKIPITIESVVLPKSFNSPLDTILQTFDNCDPNK</sequence>
<proteinExistence type="predicted"/>
<organism evidence="2 3">
    <name type="scientific">Polysphondylium violaceum</name>
    <dbReference type="NCBI Taxonomy" id="133409"/>
    <lineage>
        <taxon>Eukaryota</taxon>
        <taxon>Amoebozoa</taxon>
        <taxon>Evosea</taxon>
        <taxon>Eumycetozoa</taxon>
        <taxon>Dictyostelia</taxon>
        <taxon>Dictyosteliales</taxon>
        <taxon>Dictyosteliaceae</taxon>
        <taxon>Polysphondylium</taxon>
    </lineage>
</organism>
<gene>
    <name evidence="2" type="ORF">CYY_010326</name>
</gene>
<dbReference type="OrthoDB" id="439743at2759"/>
<evidence type="ECO:0008006" key="4">
    <source>
        <dbReference type="Google" id="ProtNLM"/>
    </source>
</evidence>